<evidence type="ECO:0000259" key="1">
    <source>
        <dbReference type="Pfam" id="PF13358"/>
    </source>
</evidence>
<reference evidence="2 3" key="1">
    <citation type="journal article" date="2019" name="Emerg. Microbes Infect.">
        <title>Comprehensive subspecies identification of 175 nontuberculous mycobacteria species based on 7547 genomic profiles.</title>
        <authorList>
            <person name="Matsumoto Y."/>
            <person name="Kinjo T."/>
            <person name="Motooka D."/>
            <person name="Nabeya D."/>
            <person name="Jung N."/>
            <person name="Uechi K."/>
            <person name="Horii T."/>
            <person name="Iida T."/>
            <person name="Fujita J."/>
            <person name="Nakamura S."/>
        </authorList>
    </citation>
    <scope>NUCLEOTIDE SEQUENCE [LARGE SCALE GENOMIC DNA]</scope>
    <source>
        <strain evidence="2 3">JCM 12603</strain>
    </source>
</reference>
<dbReference type="SUPFAM" id="SSF46689">
    <property type="entry name" value="Homeodomain-like"/>
    <property type="match status" value="1"/>
</dbReference>
<dbReference type="InterPro" id="IPR047655">
    <property type="entry name" value="Transpos_IS630-like"/>
</dbReference>
<dbReference type="Gene3D" id="3.30.420.10">
    <property type="entry name" value="Ribonuclease H-like superfamily/Ribonuclease H"/>
    <property type="match status" value="1"/>
</dbReference>
<dbReference type="Proteomes" id="UP000466785">
    <property type="component" value="Chromosome"/>
</dbReference>
<organism evidence="2 3">
    <name type="scientific">Mycolicibacterium poriferae</name>
    <dbReference type="NCBI Taxonomy" id="39694"/>
    <lineage>
        <taxon>Bacteria</taxon>
        <taxon>Bacillati</taxon>
        <taxon>Actinomycetota</taxon>
        <taxon>Actinomycetes</taxon>
        <taxon>Mycobacteriales</taxon>
        <taxon>Mycobacteriaceae</taxon>
        <taxon>Mycolicibacterium</taxon>
    </lineage>
</organism>
<dbReference type="AlphaFoldDB" id="A0A6N4VG01"/>
<dbReference type="InterPro" id="IPR038717">
    <property type="entry name" value="Tc1-like_DDE_dom"/>
</dbReference>
<proteinExistence type="predicted"/>
<dbReference type="GO" id="GO:0003676">
    <property type="term" value="F:nucleic acid binding"/>
    <property type="evidence" value="ECO:0007669"/>
    <property type="project" value="InterPro"/>
</dbReference>
<keyword evidence="3" id="KW-1185">Reference proteome</keyword>
<name>A0A6N4VG01_9MYCO</name>
<accession>A0A6N4VG01</accession>
<dbReference type="InterPro" id="IPR036397">
    <property type="entry name" value="RNaseH_sf"/>
</dbReference>
<gene>
    <name evidence="2" type="ORF">MPOR_40540</name>
</gene>
<dbReference type="InterPro" id="IPR012337">
    <property type="entry name" value="RNaseH-like_sf"/>
</dbReference>
<evidence type="ECO:0000313" key="3">
    <source>
        <dbReference type="Proteomes" id="UP000466785"/>
    </source>
</evidence>
<dbReference type="Pfam" id="PF13358">
    <property type="entry name" value="DDE_3"/>
    <property type="match status" value="1"/>
</dbReference>
<dbReference type="Pfam" id="PF13565">
    <property type="entry name" value="HTH_32"/>
    <property type="match status" value="1"/>
</dbReference>
<dbReference type="EMBL" id="AP022570">
    <property type="protein sequence ID" value="BBX53028.1"/>
    <property type="molecule type" value="Genomic_DNA"/>
</dbReference>
<feature type="domain" description="Tc1-like transposase DDE" evidence="1">
    <location>
        <begin position="145"/>
        <end position="289"/>
    </location>
</feature>
<dbReference type="KEGG" id="mpof:MPOR_40540"/>
<dbReference type="NCBIfam" id="NF033545">
    <property type="entry name" value="transpos_IS630"/>
    <property type="match status" value="1"/>
</dbReference>
<dbReference type="InterPro" id="IPR009057">
    <property type="entry name" value="Homeodomain-like_sf"/>
</dbReference>
<sequence>MQARGLLWASDGVANEEIARRCDVDSDTVRRWRSRFAENGIEGVGRIAKGRGRKPSLPAGTVEEVLRLTHKERPADGSTHWSTRTLADRVGIGKDAVAKIWADHNLKPWKVETFKVSNDPRFEEKLVDVVGLYLNPPARAVVFSFDEKTQCQALDRTQPSLPMKPGRAGTMTYDYKRNGTIDLFAAMNVATGEVLTDLRKGHTGTDVLRFFKQIDASVPRGLGVHVVLDNLSTHSTPEIVNWLAHKDRRRLHLHYTPTSSSWVNLVERWFKELTDKRLRRGVFTSVADLTEAITTWATHWNTDPKPFIWKATAEDIITKVQRGRATLHQIKTQTDH</sequence>
<dbReference type="SUPFAM" id="SSF53098">
    <property type="entry name" value="Ribonuclease H-like"/>
    <property type="match status" value="1"/>
</dbReference>
<protein>
    <submittedName>
        <fullName evidence="2">IS630 family transposase</fullName>
    </submittedName>
</protein>
<evidence type="ECO:0000313" key="2">
    <source>
        <dbReference type="EMBL" id="BBX53028.1"/>
    </source>
</evidence>